<evidence type="ECO:0000259" key="2">
    <source>
        <dbReference type="Pfam" id="PF25002"/>
    </source>
</evidence>
<keyword evidence="1" id="KW-0472">Membrane</keyword>
<dbReference type="InterPro" id="IPR056682">
    <property type="entry name" value="DUF7780"/>
</dbReference>
<gene>
    <name evidence="3" type="ORF">SLEP1_g36745</name>
</gene>
<reference evidence="3 4" key="1">
    <citation type="journal article" date="2021" name="Commun. Biol.">
        <title>The genome of Shorea leprosula (Dipterocarpaceae) highlights the ecological relevance of drought in aseasonal tropical rainforests.</title>
        <authorList>
            <person name="Ng K.K.S."/>
            <person name="Kobayashi M.J."/>
            <person name="Fawcett J.A."/>
            <person name="Hatakeyama M."/>
            <person name="Paape T."/>
            <person name="Ng C.H."/>
            <person name="Ang C.C."/>
            <person name="Tnah L.H."/>
            <person name="Lee C.T."/>
            <person name="Nishiyama T."/>
            <person name="Sese J."/>
            <person name="O'Brien M.J."/>
            <person name="Copetti D."/>
            <person name="Mohd Noor M.I."/>
            <person name="Ong R.C."/>
            <person name="Putra M."/>
            <person name="Sireger I.Z."/>
            <person name="Indrioko S."/>
            <person name="Kosugi Y."/>
            <person name="Izuno A."/>
            <person name="Isagi Y."/>
            <person name="Lee S.L."/>
            <person name="Shimizu K.K."/>
        </authorList>
    </citation>
    <scope>NUCLEOTIDE SEQUENCE [LARGE SCALE GENOMIC DNA]</scope>
    <source>
        <strain evidence="3">214</strain>
    </source>
</reference>
<evidence type="ECO:0000256" key="1">
    <source>
        <dbReference type="SAM" id="Phobius"/>
    </source>
</evidence>
<dbReference type="EMBL" id="BPVZ01000076">
    <property type="protein sequence ID" value="GKV27586.1"/>
    <property type="molecule type" value="Genomic_DNA"/>
</dbReference>
<keyword evidence="1" id="KW-0812">Transmembrane</keyword>
<feature type="transmembrane region" description="Helical" evidence="1">
    <location>
        <begin position="70"/>
        <end position="90"/>
    </location>
</feature>
<dbReference type="AlphaFoldDB" id="A0AAV5KSQ2"/>
<dbReference type="PANTHER" id="PTHR34960:SF1">
    <property type="entry name" value="EMB|CAB68146.1-RELATED"/>
    <property type="match status" value="1"/>
</dbReference>
<sequence length="504" mass="55725">MGFISSTRKHNTSMGLLLVFFPEDHNKGTNPVLDREVAAAGNFSSSSPATARVIRRTNSSSLLFTKAQSTISICVFLVFVTLLVFTLSTFEPAIPIPTTVSASTSRRFLTQKFLLTKPDSPSFSSFWVSKLSRVKFRTTPYVKKQSSWISSFALQGMGTLFRRGTRAMNNLVVTHVSEDVTEDELRLFLRSLHRSGVTAKSDVVFIFGSSSSAKFYSVVQEENDSFLKLLDPHKKSVNSTRDSVFSFDVTHFVKSGKKDVGEPLWGKKIRGNYSDFSKGETESTRLSYGSVLGFETNELDPENSLSGFLGHVPMSLRRWACYPMLLGRVRRNFKHIMLVDVKNMLITGDPLGRLKSGSPESVFLLAAKQGGNKHSKKNPEKTQSNYSVNSAILMGGTRGIRRLSIAMLTEIVRAAIQHKKKNSISESGILSQLVGNQHLLKNVNVVRAAESIPDASSLTGSRSKSSMDYSIIQRGNSNGNEINSMIKKQICSCEVDSSSVYRDC</sequence>
<protein>
    <recommendedName>
        <fullName evidence="2">DUF7780 domain-containing protein</fullName>
    </recommendedName>
</protein>
<comment type="caution">
    <text evidence="3">The sequence shown here is derived from an EMBL/GenBank/DDBJ whole genome shotgun (WGS) entry which is preliminary data.</text>
</comment>
<evidence type="ECO:0000313" key="4">
    <source>
        <dbReference type="Proteomes" id="UP001054252"/>
    </source>
</evidence>
<accession>A0AAV5KSQ2</accession>
<name>A0AAV5KSQ2_9ROSI</name>
<dbReference type="PANTHER" id="PTHR34960">
    <property type="entry name" value="EMB|CAB68146.1-RELATED"/>
    <property type="match status" value="1"/>
</dbReference>
<dbReference type="Proteomes" id="UP001054252">
    <property type="component" value="Unassembled WGS sequence"/>
</dbReference>
<keyword evidence="4" id="KW-1185">Reference proteome</keyword>
<proteinExistence type="predicted"/>
<keyword evidence="1" id="KW-1133">Transmembrane helix</keyword>
<evidence type="ECO:0000313" key="3">
    <source>
        <dbReference type="EMBL" id="GKV27586.1"/>
    </source>
</evidence>
<dbReference type="Pfam" id="PF25002">
    <property type="entry name" value="DUF7780"/>
    <property type="match status" value="1"/>
</dbReference>
<feature type="domain" description="DUF7780" evidence="2">
    <location>
        <begin position="151"/>
        <end position="451"/>
    </location>
</feature>
<organism evidence="3 4">
    <name type="scientific">Rubroshorea leprosula</name>
    <dbReference type="NCBI Taxonomy" id="152421"/>
    <lineage>
        <taxon>Eukaryota</taxon>
        <taxon>Viridiplantae</taxon>
        <taxon>Streptophyta</taxon>
        <taxon>Embryophyta</taxon>
        <taxon>Tracheophyta</taxon>
        <taxon>Spermatophyta</taxon>
        <taxon>Magnoliopsida</taxon>
        <taxon>eudicotyledons</taxon>
        <taxon>Gunneridae</taxon>
        <taxon>Pentapetalae</taxon>
        <taxon>rosids</taxon>
        <taxon>malvids</taxon>
        <taxon>Malvales</taxon>
        <taxon>Dipterocarpaceae</taxon>
        <taxon>Rubroshorea</taxon>
    </lineage>
</organism>